<evidence type="ECO:0000313" key="3">
    <source>
        <dbReference type="EMBL" id="MEM5948067.1"/>
    </source>
</evidence>
<dbReference type="Proteomes" id="UP001466331">
    <property type="component" value="Unassembled WGS sequence"/>
</dbReference>
<feature type="region of interest" description="Disordered" evidence="1">
    <location>
        <begin position="13"/>
        <end position="43"/>
    </location>
</feature>
<protein>
    <submittedName>
        <fullName evidence="3">6-hydroxymethylpterin diphosphokinase MptE-like protein</fullName>
    </submittedName>
</protein>
<evidence type="ECO:0000313" key="4">
    <source>
        <dbReference type="Proteomes" id="UP001466331"/>
    </source>
</evidence>
<evidence type="ECO:0000259" key="2">
    <source>
        <dbReference type="Pfam" id="PF01973"/>
    </source>
</evidence>
<dbReference type="RefSeq" id="WP_420069513.1">
    <property type="nucleotide sequence ID" value="NZ_JBCHKQ010000002.1"/>
</dbReference>
<keyword evidence="4" id="KW-1185">Reference proteome</keyword>
<evidence type="ECO:0000256" key="1">
    <source>
        <dbReference type="SAM" id="MobiDB-lite"/>
    </source>
</evidence>
<dbReference type="InterPro" id="IPR002826">
    <property type="entry name" value="MptE-like"/>
</dbReference>
<accession>A0ABU9UBL9</accession>
<organism evidence="3 4">
    <name type="scientific">Rarispira pelagica</name>
    <dbReference type="NCBI Taxonomy" id="3141764"/>
    <lineage>
        <taxon>Bacteria</taxon>
        <taxon>Pseudomonadati</taxon>
        <taxon>Spirochaetota</taxon>
        <taxon>Spirochaetia</taxon>
        <taxon>Winmispirales</taxon>
        <taxon>Winmispiraceae</taxon>
        <taxon>Rarispira</taxon>
    </lineage>
</organism>
<reference evidence="3 4" key="1">
    <citation type="submission" date="2024-03" db="EMBL/GenBank/DDBJ databases">
        <title>Ignisphaera cupida sp. nov., a hyperthermophilic hydrolytic archaeon from a hot spring of Kamchatka, and proposal of Ignisphaeraceae fam. nov.</title>
        <authorList>
            <person name="Podosokorskaya O.A."/>
            <person name="Elcheninov A.G."/>
            <person name="Maltseva A.I."/>
            <person name="Zayulina K.S."/>
            <person name="Novikov A."/>
            <person name="Merkel A.Y."/>
        </authorList>
    </citation>
    <scope>NUCLEOTIDE SEQUENCE [LARGE SCALE GENOMIC DNA]</scope>
    <source>
        <strain evidence="3 4">38H-sp</strain>
    </source>
</reference>
<name>A0ABU9UBL9_9SPIR</name>
<proteinExistence type="predicted"/>
<dbReference type="Pfam" id="PF01973">
    <property type="entry name" value="MptE-like"/>
    <property type="match status" value="1"/>
</dbReference>
<comment type="caution">
    <text evidence="3">The sequence shown here is derived from an EMBL/GenBank/DDBJ whole genome shotgun (WGS) entry which is preliminary data.</text>
</comment>
<sequence>MIQEKNLITLKKSNPSAYEKLKKTSPNPGLKKENAKNGTPIPVLETPQIKKPLASYVDPQREAEKIIKRNQASGHIIITALGAAYHIEEALKLEQTEHITIIEHDSTITKALLAIRDISHILENPAVSLLVEPTKEELIDHIYSTFNPAINTKLSIIPMPQATEKAKNNQDKNLQTIRALAEQIAQETATQANFGRIWHHNCLRNLQYLSKNTTIPNLPDTIIIAAAGPSLEKTLSKLPSIPIVATDSALPFLHAINRPPILAASMDCQYYSTYHITGISPSYPLILDLSSPPAITRKVEKTILAASKHPLHQYFAEKLNIPSYPTQGNITATLTHLAILNGVTTIHIAGADYAYPHITPYQRSTYHWPYHLSRITRHANLQTALIETCLDKTPPGTITPPILTSYKNALITSLINFGCSIETPSQGHYIITTKNRSQTQITQVPSKKETSRITAQYIEKIKNLPPLKTSISYHNLEKEQKNLWTTLLPLMLYIKKHNNNKDLETISKLTLAEATENYTERSYRSK</sequence>
<dbReference type="EMBL" id="JBCHKQ010000002">
    <property type="protein sequence ID" value="MEM5948067.1"/>
    <property type="molecule type" value="Genomic_DNA"/>
</dbReference>
<gene>
    <name evidence="3" type="ORF">WKV44_05885</name>
</gene>
<feature type="domain" description="6-hydroxymethylpterin diphosphokinase MptE-like" evidence="2">
    <location>
        <begin position="201"/>
        <end position="356"/>
    </location>
</feature>